<comment type="similarity">
    <text evidence="1">Belongs to the CBF/MAK21 family.</text>
</comment>
<evidence type="ECO:0000259" key="3">
    <source>
        <dbReference type="Pfam" id="PF03914"/>
    </source>
</evidence>
<proteinExistence type="inferred from homology"/>
<comment type="caution">
    <text evidence="4">The sequence shown here is derived from an EMBL/GenBank/DDBJ whole genome shotgun (WGS) entry which is preliminary data.</text>
</comment>
<feature type="compositionally biased region" description="Basic and acidic residues" evidence="2">
    <location>
        <begin position="27"/>
        <end position="37"/>
    </location>
</feature>
<dbReference type="Pfam" id="PF03914">
    <property type="entry name" value="CBF"/>
    <property type="match status" value="1"/>
</dbReference>
<evidence type="ECO:0000256" key="1">
    <source>
        <dbReference type="ARBA" id="ARBA00007797"/>
    </source>
</evidence>
<dbReference type="InterPro" id="IPR027193">
    <property type="entry name" value="Noc4"/>
</dbReference>
<dbReference type="GO" id="GO:0030692">
    <property type="term" value="C:Noc4p-Nop14p complex"/>
    <property type="evidence" value="ECO:0007669"/>
    <property type="project" value="TreeGrafter"/>
</dbReference>
<dbReference type="Proteomes" id="UP000652219">
    <property type="component" value="Unassembled WGS sequence"/>
</dbReference>
<dbReference type="InterPro" id="IPR005612">
    <property type="entry name" value="CCAAT-binding_factor"/>
</dbReference>
<dbReference type="EMBL" id="WIGN01000045">
    <property type="protein sequence ID" value="KAF6814289.1"/>
    <property type="molecule type" value="Genomic_DNA"/>
</dbReference>
<sequence>MAPKASAEGLKRKRVSSANEKSKKRAKSESESEHESSGDENDLQEEILLMEKNILESKEHYNDITKLIKIAKSFEDEADSATLACVALCRVFVRLISAGALNVKKGVAEKKLLVCQWLKDRFSEYKSVLIDLIGHEDLTTTALTLAMRCLKAQALQQIDREEYIFPQNFLADILTGLLKSDSDDARVEFVEKYLSEYDDIRFCTLKAIKTLADAPGDFPKDELFDDAFELLSNIGSVPTALEKYYVEKPKKKSHNLNNLTQHKRQGQDAWLAVLKLASTKEQRKRVLDIMSNEIAPWFVRPELLADFLTDSYDAGGSSSLLALSGVFYLIKERNLDYPSFYTKLYSLLDREILHSKHRSRFFRLMDTFLASTHLPAVLVASFIKKLARLSLNAPPSAIVFIVPWFYNIFRRHPLCTFMLHREVRDEELKTLLETQGLDDPFLEDEADPMETRAIDSCLWEIVQLQSHYHPNVATIAKIISEQFTKQSYNIEDFLDHSYGSLLEAEMGKNVKKPPVIEFQIPKRVFLPNDPESGVQDNLLTKLWDFQ</sequence>
<dbReference type="PANTHER" id="PTHR12455:SF0">
    <property type="entry name" value="NUCLEOLAR COMPLEX PROTEIN 4 HOMOLOG"/>
    <property type="match status" value="1"/>
</dbReference>
<name>A0A8H6JJD9_9PEZI</name>
<evidence type="ECO:0000313" key="5">
    <source>
        <dbReference type="Proteomes" id="UP000652219"/>
    </source>
</evidence>
<dbReference type="AlphaFoldDB" id="A0A8H6JJD9"/>
<gene>
    <name evidence="4" type="ORF">CSOJ01_04180</name>
</gene>
<keyword evidence="5" id="KW-1185">Reference proteome</keyword>
<dbReference type="GO" id="GO:0042254">
    <property type="term" value="P:ribosome biogenesis"/>
    <property type="evidence" value="ECO:0007669"/>
    <property type="project" value="InterPro"/>
</dbReference>
<organism evidence="4 5">
    <name type="scientific">Colletotrichum sojae</name>
    <dbReference type="NCBI Taxonomy" id="2175907"/>
    <lineage>
        <taxon>Eukaryota</taxon>
        <taxon>Fungi</taxon>
        <taxon>Dikarya</taxon>
        <taxon>Ascomycota</taxon>
        <taxon>Pezizomycotina</taxon>
        <taxon>Sordariomycetes</taxon>
        <taxon>Hypocreomycetidae</taxon>
        <taxon>Glomerellales</taxon>
        <taxon>Glomerellaceae</taxon>
        <taxon>Colletotrichum</taxon>
        <taxon>Colletotrichum orchidearum species complex</taxon>
    </lineage>
</organism>
<evidence type="ECO:0000313" key="4">
    <source>
        <dbReference type="EMBL" id="KAF6814289.1"/>
    </source>
</evidence>
<accession>A0A8H6JJD9</accession>
<evidence type="ECO:0000256" key="2">
    <source>
        <dbReference type="SAM" id="MobiDB-lite"/>
    </source>
</evidence>
<feature type="domain" description="CCAAT-binding factor" evidence="3">
    <location>
        <begin position="319"/>
        <end position="476"/>
    </location>
</feature>
<feature type="region of interest" description="Disordered" evidence="2">
    <location>
        <begin position="1"/>
        <end position="42"/>
    </location>
</feature>
<reference evidence="4 5" key="1">
    <citation type="journal article" date="2020" name="Phytopathology">
        <title>Genome Sequence Resources of Colletotrichum truncatum, C. plurivorum, C. musicola, and C. sojae: Four Species Pathogenic to Soybean (Glycine max).</title>
        <authorList>
            <person name="Rogerio F."/>
            <person name="Boufleur T.R."/>
            <person name="Ciampi-Guillardi M."/>
            <person name="Sukno S.A."/>
            <person name="Thon M.R."/>
            <person name="Massola Junior N.S."/>
            <person name="Baroncelli R."/>
        </authorList>
    </citation>
    <scope>NUCLEOTIDE SEQUENCE [LARGE SCALE GENOMIC DNA]</scope>
    <source>
        <strain evidence="4 5">LFN0009</strain>
    </source>
</reference>
<dbReference type="PANTHER" id="PTHR12455">
    <property type="entry name" value="NUCLEOLAR COMPLEX PROTEIN 4"/>
    <property type="match status" value="1"/>
</dbReference>
<dbReference type="GO" id="GO:0032040">
    <property type="term" value="C:small-subunit processome"/>
    <property type="evidence" value="ECO:0007669"/>
    <property type="project" value="TreeGrafter"/>
</dbReference>
<protein>
    <submittedName>
        <fullName evidence="4">Ribosome biogenesis protein</fullName>
    </submittedName>
</protein>